<comment type="pathway">
    <text evidence="2 14">Cell wall biogenesis; peptidoglycan biosynthesis.</text>
</comment>
<evidence type="ECO:0000256" key="5">
    <source>
        <dbReference type="ARBA" id="ARBA00022598"/>
    </source>
</evidence>
<feature type="domain" description="Mur ligase N-terminal catalytic" evidence="15">
    <location>
        <begin position="9"/>
        <end position="107"/>
    </location>
</feature>
<dbReference type="SUPFAM" id="SSF53244">
    <property type="entry name" value="MurD-like peptide ligases, peptide-binding domain"/>
    <property type="match status" value="1"/>
</dbReference>
<evidence type="ECO:0000256" key="10">
    <source>
        <dbReference type="ARBA" id="ARBA00022984"/>
    </source>
</evidence>
<dbReference type="PANTHER" id="PTHR43445">
    <property type="entry name" value="UDP-N-ACETYLMURAMATE--L-ALANINE LIGASE-RELATED"/>
    <property type="match status" value="1"/>
</dbReference>
<dbReference type="RefSeq" id="WP_189574705.1">
    <property type="nucleotide sequence ID" value="NZ_BMXU01000001.1"/>
</dbReference>
<dbReference type="InterPro" id="IPR036615">
    <property type="entry name" value="Mur_ligase_C_dom_sf"/>
</dbReference>
<comment type="catalytic activity">
    <reaction evidence="13 14">
        <text>UDP-N-acetyl-alpha-D-muramate + L-alanine + ATP = UDP-N-acetyl-alpha-D-muramoyl-L-alanine + ADP + phosphate + H(+)</text>
        <dbReference type="Rhea" id="RHEA:23372"/>
        <dbReference type="ChEBI" id="CHEBI:15378"/>
        <dbReference type="ChEBI" id="CHEBI:30616"/>
        <dbReference type="ChEBI" id="CHEBI:43474"/>
        <dbReference type="ChEBI" id="CHEBI:57972"/>
        <dbReference type="ChEBI" id="CHEBI:70757"/>
        <dbReference type="ChEBI" id="CHEBI:83898"/>
        <dbReference type="ChEBI" id="CHEBI:456216"/>
        <dbReference type="EC" id="6.3.2.8"/>
    </reaction>
</comment>
<dbReference type="EMBL" id="JBHRVA010000002">
    <property type="protein sequence ID" value="MFC3301320.1"/>
    <property type="molecule type" value="Genomic_DNA"/>
</dbReference>
<comment type="caution">
    <text evidence="18">The sequence shown here is derived from an EMBL/GenBank/DDBJ whole genome shotgun (WGS) entry which is preliminary data.</text>
</comment>
<dbReference type="EC" id="6.3.2.8" evidence="3 14"/>
<dbReference type="Pfam" id="PF02875">
    <property type="entry name" value="Mur_ligase_C"/>
    <property type="match status" value="1"/>
</dbReference>
<dbReference type="Pfam" id="PF08245">
    <property type="entry name" value="Mur_ligase_M"/>
    <property type="match status" value="1"/>
</dbReference>
<evidence type="ECO:0000256" key="1">
    <source>
        <dbReference type="ARBA" id="ARBA00004496"/>
    </source>
</evidence>
<keyword evidence="12 14" id="KW-0961">Cell wall biogenesis/degradation</keyword>
<evidence type="ECO:0000259" key="15">
    <source>
        <dbReference type="Pfam" id="PF01225"/>
    </source>
</evidence>
<organism evidence="18 19">
    <name type="scientific">Parvularcula lutaonensis</name>
    <dbReference type="NCBI Taxonomy" id="491923"/>
    <lineage>
        <taxon>Bacteria</taxon>
        <taxon>Pseudomonadati</taxon>
        <taxon>Pseudomonadota</taxon>
        <taxon>Alphaproteobacteria</taxon>
        <taxon>Parvularculales</taxon>
        <taxon>Parvularculaceae</taxon>
        <taxon>Parvularcula</taxon>
    </lineage>
</organism>
<dbReference type="InterPro" id="IPR000713">
    <property type="entry name" value="Mur_ligase_N"/>
</dbReference>
<evidence type="ECO:0000256" key="14">
    <source>
        <dbReference type="HAMAP-Rule" id="MF_00046"/>
    </source>
</evidence>
<evidence type="ECO:0000256" key="3">
    <source>
        <dbReference type="ARBA" id="ARBA00012211"/>
    </source>
</evidence>
<feature type="domain" description="Mur ligase C-terminal" evidence="16">
    <location>
        <begin position="319"/>
        <end position="449"/>
    </location>
</feature>
<dbReference type="SUPFAM" id="SSF51984">
    <property type="entry name" value="MurCD N-terminal domain"/>
    <property type="match status" value="1"/>
</dbReference>
<protein>
    <recommendedName>
        <fullName evidence="3 14">UDP-N-acetylmuramate--L-alanine ligase</fullName>
        <ecNumber evidence="3 14">6.3.2.8</ecNumber>
    </recommendedName>
    <alternativeName>
        <fullName evidence="14">UDP-N-acetylmuramoyl-L-alanine synthetase</fullName>
    </alternativeName>
</protein>
<keyword evidence="5 14" id="KW-0436">Ligase</keyword>
<evidence type="ECO:0000256" key="13">
    <source>
        <dbReference type="ARBA" id="ARBA00047833"/>
    </source>
</evidence>
<comment type="function">
    <text evidence="14">Cell wall formation.</text>
</comment>
<dbReference type="InterPro" id="IPR013221">
    <property type="entry name" value="Mur_ligase_cen"/>
</dbReference>
<dbReference type="Gene3D" id="3.40.50.720">
    <property type="entry name" value="NAD(P)-binding Rossmann-like Domain"/>
    <property type="match status" value="1"/>
</dbReference>
<dbReference type="Gene3D" id="3.40.1190.10">
    <property type="entry name" value="Mur-like, catalytic domain"/>
    <property type="match status" value="1"/>
</dbReference>
<accession>A0ABV7M976</accession>
<keyword evidence="4 14" id="KW-0963">Cytoplasm</keyword>
<evidence type="ECO:0000256" key="11">
    <source>
        <dbReference type="ARBA" id="ARBA00023306"/>
    </source>
</evidence>
<keyword evidence="7 14" id="KW-0547">Nucleotide-binding</keyword>
<keyword evidence="19" id="KW-1185">Reference proteome</keyword>
<dbReference type="InterPro" id="IPR004101">
    <property type="entry name" value="Mur_ligase_C"/>
</dbReference>
<gene>
    <name evidence="14 18" type="primary">murC</name>
    <name evidence="18" type="ORF">ACFONP_01060</name>
</gene>
<evidence type="ECO:0000256" key="4">
    <source>
        <dbReference type="ARBA" id="ARBA00022490"/>
    </source>
</evidence>
<proteinExistence type="inferred from homology"/>
<feature type="domain" description="Mur ligase central" evidence="17">
    <location>
        <begin position="112"/>
        <end position="297"/>
    </location>
</feature>
<dbReference type="InterPro" id="IPR005758">
    <property type="entry name" value="UDP-N-AcMur_Ala_ligase_MurC"/>
</dbReference>
<evidence type="ECO:0000256" key="8">
    <source>
        <dbReference type="ARBA" id="ARBA00022840"/>
    </source>
</evidence>
<dbReference type="SUPFAM" id="SSF53623">
    <property type="entry name" value="MurD-like peptide ligases, catalytic domain"/>
    <property type="match status" value="1"/>
</dbReference>
<evidence type="ECO:0000259" key="17">
    <source>
        <dbReference type="Pfam" id="PF08245"/>
    </source>
</evidence>
<dbReference type="NCBIfam" id="TIGR01082">
    <property type="entry name" value="murC"/>
    <property type="match status" value="1"/>
</dbReference>
<evidence type="ECO:0000313" key="19">
    <source>
        <dbReference type="Proteomes" id="UP001595607"/>
    </source>
</evidence>
<name>A0ABV7M976_9PROT</name>
<reference evidence="19" key="1">
    <citation type="journal article" date="2019" name="Int. J. Syst. Evol. Microbiol.">
        <title>The Global Catalogue of Microorganisms (GCM) 10K type strain sequencing project: providing services to taxonomists for standard genome sequencing and annotation.</title>
        <authorList>
            <consortium name="The Broad Institute Genomics Platform"/>
            <consortium name="The Broad Institute Genome Sequencing Center for Infectious Disease"/>
            <person name="Wu L."/>
            <person name="Ma J."/>
        </authorList>
    </citation>
    <scope>NUCLEOTIDE SEQUENCE [LARGE SCALE GENOMIC DNA]</scope>
    <source>
        <strain evidence="19">KCTC 22245</strain>
    </source>
</reference>
<evidence type="ECO:0000256" key="9">
    <source>
        <dbReference type="ARBA" id="ARBA00022960"/>
    </source>
</evidence>
<evidence type="ECO:0000313" key="18">
    <source>
        <dbReference type="EMBL" id="MFC3301320.1"/>
    </source>
</evidence>
<evidence type="ECO:0000259" key="16">
    <source>
        <dbReference type="Pfam" id="PF02875"/>
    </source>
</evidence>
<comment type="subcellular location">
    <subcellularLocation>
        <location evidence="1 14">Cytoplasm</location>
    </subcellularLocation>
</comment>
<dbReference type="Proteomes" id="UP001595607">
    <property type="component" value="Unassembled WGS sequence"/>
</dbReference>
<evidence type="ECO:0000256" key="7">
    <source>
        <dbReference type="ARBA" id="ARBA00022741"/>
    </source>
</evidence>
<dbReference type="GO" id="GO:0008763">
    <property type="term" value="F:UDP-N-acetylmuramate-L-alanine ligase activity"/>
    <property type="evidence" value="ECO:0007669"/>
    <property type="project" value="UniProtKB-EC"/>
</dbReference>
<dbReference type="Gene3D" id="3.90.190.20">
    <property type="entry name" value="Mur ligase, C-terminal domain"/>
    <property type="match status" value="1"/>
</dbReference>
<evidence type="ECO:0000256" key="6">
    <source>
        <dbReference type="ARBA" id="ARBA00022618"/>
    </source>
</evidence>
<dbReference type="InterPro" id="IPR050061">
    <property type="entry name" value="MurCDEF_pg_biosynth"/>
</dbReference>
<dbReference type="HAMAP" id="MF_00046">
    <property type="entry name" value="MurC"/>
    <property type="match status" value="1"/>
</dbReference>
<keyword evidence="11 14" id="KW-0131">Cell cycle</keyword>
<comment type="similarity">
    <text evidence="14">Belongs to the MurCDEF family.</text>
</comment>
<sequence length="465" mass="50314">MRLPFPVGRIHFVGIGGIGMSGIARIMHNLGYEVSGSDIAESDIIERLREKGIEVKIGHDAAHVEGAAAVVISTAIRQSNPEVAEARAQHIPVVRRADMLAELMRLKWNVCVAGTHGKTTTTSMIAALMDAGSLDPTVINGGVINAYGANSRSGDGDWMVVEADESDGTFVRLPTTVSVITNMDPEHLDHWGSFDNLRAAFDQFIENTPFYGFGVVCLDHPEVQALVGRITDRRIVTYGLNPQADVRAENIRVEDGVQVFDIHFRERAQTRHRLEGIRLPMPGEHNLQNAIAAAIVARELGCSDEKIIDGFARFGGVKRRFTETGTWRGVRIIDDYGHHPVEINATLKAARGVTGGRVIAVIQPHRYSRLSNLFDSFTTCANEADTVFIAPVYAAGEAPIDGASADSLANGMTQAGHRDVRVLTDIKDMPQAIAGEAKEGDLVICLGAGDITRHAHALPKALESL</sequence>
<keyword evidence="10 14" id="KW-0573">Peptidoglycan synthesis</keyword>
<keyword evidence="6 14" id="KW-0132">Cell division</keyword>
<feature type="binding site" evidence="14">
    <location>
        <begin position="114"/>
        <end position="120"/>
    </location>
    <ligand>
        <name>ATP</name>
        <dbReference type="ChEBI" id="CHEBI:30616"/>
    </ligand>
</feature>
<keyword evidence="9 14" id="KW-0133">Cell shape</keyword>
<dbReference type="InterPro" id="IPR036565">
    <property type="entry name" value="Mur-like_cat_sf"/>
</dbReference>
<keyword evidence="8 14" id="KW-0067">ATP-binding</keyword>
<evidence type="ECO:0000256" key="12">
    <source>
        <dbReference type="ARBA" id="ARBA00023316"/>
    </source>
</evidence>
<evidence type="ECO:0000256" key="2">
    <source>
        <dbReference type="ARBA" id="ARBA00004752"/>
    </source>
</evidence>
<dbReference type="Pfam" id="PF01225">
    <property type="entry name" value="Mur_ligase"/>
    <property type="match status" value="1"/>
</dbReference>
<dbReference type="PANTHER" id="PTHR43445:SF3">
    <property type="entry name" value="UDP-N-ACETYLMURAMATE--L-ALANINE LIGASE"/>
    <property type="match status" value="1"/>
</dbReference>